<dbReference type="GO" id="GO:0005737">
    <property type="term" value="C:cytoplasm"/>
    <property type="evidence" value="ECO:0007669"/>
    <property type="project" value="InterPro"/>
</dbReference>
<dbReference type="PROSITE" id="PS51379">
    <property type="entry name" value="4FE4S_FER_2"/>
    <property type="match status" value="2"/>
</dbReference>
<dbReference type="PANTHER" id="PTHR43073">
    <property type="entry name" value="DIHYDROPYRIMIDINE DEHYDROGENASE [NADP(+)]"/>
    <property type="match status" value="1"/>
</dbReference>
<dbReference type="Gene3D" id="3.20.20.70">
    <property type="entry name" value="Aldolase class I"/>
    <property type="match status" value="1"/>
</dbReference>
<dbReference type="GO" id="GO:0006210">
    <property type="term" value="P:thymine catabolic process"/>
    <property type="evidence" value="ECO:0007669"/>
    <property type="project" value="TreeGrafter"/>
</dbReference>
<dbReference type="AlphaFoldDB" id="A0A133UZ16"/>
<name>A0A133UZ16_9EURY</name>
<comment type="pathway">
    <text evidence="2">Pyrimidine metabolism; UMP biosynthesis via de novo pathway; orotate from (S)-dihydroorotate (NAD(+) route): step 1/1.</text>
</comment>
<evidence type="ECO:0000256" key="7">
    <source>
        <dbReference type="ARBA" id="ARBA00023002"/>
    </source>
</evidence>
<feature type="domain" description="4Fe-4S ferredoxin-type" evidence="13">
    <location>
        <begin position="341"/>
        <end position="368"/>
    </location>
</feature>
<comment type="function">
    <text evidence="1">Catalyzes the conversion of dihydroorotate to orotate with NAD(+) as electron acceptor.</text>
</comment>
<dbReference type="InterPro" id="IPR017896">
    <property type="entry name" value="4Fe4S_Fe-S-bd"/>
</dbReference>
<evidence type="ECO:0000256" key="8">
    <source>
        <dbReference type="ARBA" id="ARBA00029718"/>
    </source>
</evidence>
<dbReference type="GO" id="GO:0004589">
    <property type="term" value="F:dihydroorotate dehydrogenase (NAD+) activity"/>
    <property type="evidence" value="ECO:0007669"/>
    <property type="project" value="UniProtKB-EC"/>
</dbReference>
<keyword evidence="7" id="KW-0560">Oxidoreductase</keyword>
<evidence type="ECO:0000256" key="5">
    <source>
        <dbReference type="ARBA" id="ARBA00012061"/>
    </source>
</evidence>
<dbReference type="EC" id="1.3.1.14" evidence="5"/>
<dbReference type="InterPro" id="IPR017900">
    <property type="entry name" value="4Fe4S_Fe_S_CS"/>
</dbReference>
<evidence type="ECO:0000256" key="2">
    <source>
        <dbReference type="ARBA" id="ARBA00004715"/>
    </source>
</evidence>
<comment type="subunit">
    <text evidence="4">Heterotetramer of 2 PyrK and 2 PyrD type B subunits.</text>
</comment>
<evidence type="ECO:0000313" key="15">
    <source>
        <dbReference type="Proteomes" id="UP000070341"/>
    </source>
</evidence>
<dbReference type="Pfam" id="PF14697">
    <property type="entry name" value="Fer4_21"/>
    <property type="match status" value="1"/>
</dbReference>
<evidence type="ECO:0000256" key="1">
    <source>
        <dbReference type="ARBA" id="ARBA00003616"/>
    </source>
</evidence>
<evidence type="ECO:0000256" key="10">
    <source>
        <dbReference type="ARBA" id="ARBA00032046"/>
    </source>
</evidence>
<dbReference type="PANTHER" id="PTHR43073:SF2">
    <property type="entry name" value="DIHYDROPYRIMIDINE DEHYDROGENASE [NADP(+)]"/>
    <property type="match status" value="1"/>
</dbReference>
<dbReference type="Pfam" id="PF01180">
    <property type="entry name" value="DHO_dh"/>
    <property type="match status" value="1"/>
</dbReference>
<dbReference type="Gene3D" id="3.30.70.20">
    <property type="match status" value="1"/>
</dbReference>
<dbReference type="Proteomes" id="UP000070341">
    <property type="component" value="Unassembled WGS sequence"/>
</dbReference>
<evidence type="ECO:0000259" key="13">
    <source>
        <dbReference type="PROSITE" id="PS51379"/>
    </source>
</evidence>
<evidence type="ECO:0000313" key="14">
    <source>
        <dbReference type="EMBL" id="KXA99421.1"/>
    </source>
</evidence>
<dbReference type="GO" id="GO:0006212">
    <property type="term" value="P:uracil catabolic process"/>
    <property type="evidence" value="ECO:0007669"/>
    <property type="project" value="TreeGrafter"/>
</dbReference>
<evidence type="ECO:0000256" key="6">
    <source>
        <dbReference type="ARBA" id="ARBA00018101"/>
    </source>
</evidence>
<sequence length="407" mass="45093">MKNPDISVEVCGLRFKNPIVLASATPTKSPEKMLKGMKKGAGGVIAKTVTDEPLLQKYVRPRFTVLHKSGWPQVYSNYSCEYLYPGTPEEWLDELEKTKEYAEKYDSVLIGSVSGRTVEKWAEMARKTEEAGADIIEMNFGCPHPKSGKKMEHKEGTEIGQDPEMAAEITKAVKNETSVPVFAKLTPENTRVEDVTKKVEKAGADGVTAINRFQALDIDIEAEGRPLLHGDYAGVGGPWMRPLTLKYLTRVAKEVDLPISATNGVSTWKDVVKMIMCGATTVQTATAIIYGGKGYDPVEQFNNNLEEFMAEHGYSSIEDMCGVTLDKIIPFEDVEREPDVWSEVVQEECTQCGLCENWCFYNAIQSSEDRVGIEKEKCDGCGLCVSLCPQSAIEMKGETPVYFGDFK</sequence>
<keyword evidence="15" id="KW-1185">Reference proteome</keyword>
<protein>
    <recommendedName>
        <fullName evidence="6">Dihydroorotate dehydrogenase B (NAD(+)), catalytic subunit</fullName>
        <ecNumber evidence="5">1.3.1.14</ecNumber>
    </recommendedName>
    <alternativeName>
        <fullName evidence="8">Dihydroorotate oxidase B</fullName>
    </alternativeName>
    <alternativeName>
        <fullName evidence="11">Dihydrothymine dehydrogenase</fullName>
    </alternativeName>
    <alternativeName>
        <fullName evidence="9">Dihydrouracil dehydrogenase</fullName>
    </alternativeName>
    <alternativeName>
        <fullName evidence="10">Orotate reductase (NADH)</fullName>
    </alternativeName>
</protein>
<evidence type="ECO:0000256" key="4">
    <source>
        <dbReference type="ARBA" id="ARBA00011669"/>
    </source>
</evidence>
<comment type="similarity">
    <text evidence="3">Belongs to the dihydropyrimidine dehydrogenase family.</text>
</comment>
<evidence type="ECO:0000256" key="11">
    <source>
        <dbReference type="ARBA" id="ARBA00032722"/>
    </source>
</evidence>
<evidence type="ECO:0000256" key="9">
    <source>
        <dbReference type="ARBA" id="ARBA00030119"/>
    </source>
</evidence>
<accession>A0A133UZ16</accession>
<dbReference type="InterPro" id="IPR013785">
    <property type="entry name" value="Aldolase_TIM"/>
</dbReference>
<organism evidence="14 15">
    <name type="scientific">candidate division MSBL1 archaeon SCGC-AAA259M10</name>
    <dbReference type="NCBI Taxonomy" id="1698270"/>
    <lineage>
        <taxon>Archaea</taxon>
        <taxon>Methanobacteriati</taxon>
        <taxon>Methanobacteriota</taxon>
        <taxon>candidate division MSBL1</taxon>
    </lineage>
</organism>
<dbReference type="SUPFAM" id="SSF51395">
    <property type="entry name" value="FMN-linked oxidoreductases"/>
    <property type="match status" value="1"/>
</dbReference>
<dbReference type="InterPro" id="IPR005720">
    <property type="entry name" value="Dihydroorotate_DH_cat"/>
</dbReference>
<dbReference type="EMBL" id="LHXU01000051">
    <property type="protein sequence ID" value="KXA99421.1"/>
    <property type="molecule type" value="Genomic_DNA"/>
</dbReference>
<dbReference type="PROSITE" id="PS00198">
    <property type="entry name" value="4FE4S_FER_1"/>
    <property type="match status" value="1"/>
</dbReference>
<comment type="caution">
    <text evidence="14">The sequence shown here is derived from an EMBL/GenBank/DDBJ whole genome shotgun (WGS) entry which is preliminary data.</text>
</comment>
<dbReference type="SUPFAM" id="SSF54862">
    <property type="entry name" value="4Fe-4S ferredoxins"/>
    <property type="match status" value="1"/>
</dbReference>
<dbReference type="GO" id="GO:0050661">
    <property type="term" value="F:NADP binding"/>
    <property type="evidence" value="ECO:0007669"/>
    <property type="project" value="TreeGrafter"/>
</dbReference>
<gene>
    <name evidence="14" type="ORF">AKJ40_03195</name>
</gene>
<dbReference type="GO" id="GO:0002058">
    <property type="term" value="F:uracil binding"/>
    <property type="evidence" value="ECO:0007669"/>
    <property type="project" value="TreeGrafter"/>
</dbReference>
<evidence type="ECO:0000256" key="12">
    <source>
        <dbReference type="ARBA" id="ARBA00048996"/>
    </source>
</evidence>
<evidence type="ECO:0000256" key="3">
    <source>
        <dbReference type="ARBA" id="ARBA00010804"/>
    </source>
</evidence>
<reference evidence="14 15" key="1">
    <citation type="journal article" date="2016" name="Sci. Rep.">
        <title>Metabolic traits of an uncultured archaeal lineage -MSBL1- from brine pools of the Red Sea.</title>
        <authorList>
            <person name="Mwirichia R."/>
            <person name="Alam I."/>
            <person name="Rashid M."/>
            <person name="Vinu M."/>
            <person name="Ba-Alawi W."/>
            <person name="Anthony Kamau A."/>
            <person name="Kamanda Ngugi D."/>
            <person name="Goker M."/>
            <person name="Klenk H.P."/>
            <person name="Bajic V."/>
            <person name="Stingl U."/>
        </authorList>
    </citation>
    <scope>NUCLEOTIDE SEQUENCE [LARGE SCALE GENOMIC DNA]</scope>
    <source>
        <strain evidence="14">SCGC-AAA259M10</strain>
    </source>
</reference>
<comment type="catalytic activity">
    <reaction evidence="12">
        <text>(S)-dihydroorotate + NAD(+) = orotate + NADH + H(+)</text>
        <dbReference type="Rhea" id="RHEA:13513"/>
        <dbReference type="ChEBI" id="CHEBI:15378"/>
        <dbReference type="ChEBI" id="CHEBI:30839"/>
        <dbReference type="ChEBI" id="CHEBI:30864"/>
        <dbReference type="ChEBI" id="CHEBI:57540"/>
        <dbReference type="ChEBI" id="CHEBI:57945"/>
        <dbReference type="EC" id="1.3.1.14"/>
    </reaction>
</comment>
<proteinExistence type="inferred from homology"/>
<dbReference type="FunFam" id="3.20.20.70:FF:000027">
    <property type="entry name" value="Dihydropyrimidine dehydrogenase [NADP(+)]"/>
    <property type="match status" value="1"/>
</dbReference>
<feature type="domain" description="4Fe-4S ferredoxin-type" evidence="13">
    <location>
        <begin position="369"/>
        <end position="398"/>
    </location>
</feature>